<dbReference type="InterPro" id="IPR013096">
    <property type="entry name" value="Cupin_2"/>
</dbReference>
<proteinExistence type="predicted"/>
<dbReference type="EMBL" id="FNED01000018">
    <property type="protein sequence ID" value="SDJ45128.1"/>
    <property type="molecule type" value="Genomic_DNA"/>
</dbReference>
<dbReference type="Gene3D" id="1.10.260.40">
    <property type="entry name" value="lambda repressor-like DNA-binding domains"/>
    <property type="match status" value="1"/>
</dbReference>
<dbReference type="STRING" id="47500.AF333_16260"/>
<evidence type="ECO:0000256" key="1">
    <source>
        <dbReference type="ARBA" id="ARBA00023015"/>
    </source>
</evidence>
<dbReference type="PANTHER" id="PTHR46797:SF23">
    <property type="entry name" value="HTH-TYPE TRANSCRIPTIONAL REGULATOR SUTR"/>
    <property type="match status" value="1"/>
</dbReference>
<dbReference type="InterPro" id="IPR010982">
    <property type="entry name" value="Lambda_DNA-bd_dom_sf"/>
</dbReference>
<dbReference type="GO" id="GO:0003677">
    <property type="term" value="F:DNA binding"/>
    <property type="evidence" value="ECO:0007669"/>
    <property type="project" value="UniProtKB-KW"/>
</dbReference>
<evidence type="ECO:0000256" key="2">
    <source>
        <dbReference type="ARBA" id="ARBA00023125"/>
    </source>
</evidence>
<dbReference type="InterPro" id="IPR001387">
    <property type="entry name" value="Cro/C1-type_HTH"/>
</dbReference>
<keyword evidence="3" id="KW-0804">Transcription</keyword>
<dbReference type="OrthoDB" id="9781521at2"/>
<evidence type="ECO:0000313" key="5">
    <source>
        <dbReference type="EMBL" id="KON96801.1"/>
    </source>
</evidence>
<protein>
    <submittedName>
        <fullName evidence="5">DNA-binding protein</fullName>
    </submittedName>
    <submittedName>
        <fullName evidence="6">Transcriptional regulator, XRE family with cupin sensor</fullName>
    </submittedName>
</protein>
<dbReference type="Gene3D" id="2.60.120.10">
    <property type="entry name" value="Jelly Rolls"/>
    <property type="match status" value="1"/>
</dbReference>
<keyword evidence="7" id="KW-1185">Reference proteome</keyword>
<evidence type="ECO:0000256" key="3">
    <source>
        <dbReference type="ARBA" id="ARBA00023163"/>
    </source>
</evidence>
<dbReference type="Pfam" id="PF07883">
    <property type="entry name" value="Cupin_2"/>
    <property type="match status" value="1"/>
</dbReference>
<evidence type="ECO:0000313" key="6">
    <source>
        <dbReference type="EMBL" id="SDJ45128.1"/>
    </source>
</evidence>
<feature type="domain" description="HTH cro/C1-type" evidence="4">
    <location>
        <begin position="12"/>
        <end position="66"/>
    </location>
</feature>
<evidence type="ECO:0000313" key="7">
    <source>
        <dbReference type="Proteomes" id="UP000037269"/>
    </source>
</evidence>
<dbReference type="PATRIC" id="fig|47500.8.peg.6313"/>
<dbReference type="GeneID" id="42306724"/>
<name>A0A0D1YN75_ANEMI</name>
<dbReference type="CDD" id="cd00093">
    <property type="entry name" value="HTH_XRE"/>
    <property type="match status" value="1"/>
</dbReference>
<dbReference type="InterPro" id="IPR050807">
    <property type="entry name" value="TransReg_Diox_bact_type"/>
</dbReference>
<gene>
    <name evidence="5" type="ORF">AF333_16260</name>
    <name evidence="6" type="ORF">SAMN04487909_11823</name>
</gene>
<dbReference type="Proteomes" id="UP000037269">
    <property type="component" value="Unassembled WGS sequence"/>
</dbReference>
<evidence type="ECO:0000259" key="4">
    <source>
        <dbReference type="PROSITE" id="PS50943"/>
    </source>
</evidence>
<reference evidence="6 8" key="2">
    <citation type="submission" date="2016-10" db="EMBL/GenBank/DDBJ databases">
        <authorList>
            <person name="de Groot N.N."/>
        </authorList>
    </citation>
    <scope>NUCLEOTIDE SEQUENCE [LARGE SCALE GENOMIC DNA]</scope>
    <source>
        <strain evidence="6 8">DSM 2895</strain>
    </source>
</reference>
<keyword evidence="1" id="KW-0805">Transcription regulation</keyword>
<organism evidence="5 7">
    <name type="scientific">Aneurinibacillus migulanus</name>
    <name type="common">Bacillus migulanus</name>
    <dbReference type="NCBI Taxonomy" id="47500"/>
    <lineage>
        <taxon>Bacteria</taxon>
        <taxon>Bacillati</taxon>
        <taxon>Bacillota</taxon>
        <taxon>Bacilli</taxon>
        <taxon>Bacillales</taxon>
        <taxon>Paenibacillaceae</taxon>
        <taxon>Aneurinibacillus group</taxon>
        <taxon>Aneurinibacillus</taxon>
    </lineage>
</organism>
<dbReference type="Pfam" id="PF01381">
    <property type="entry name" value="HTH_3"/>
    <property type="match status" value="1"/>
</dbReference>
<dbReference type="SUPFAM" id="SSF51182">
    <property type="entry name" value="RmlC-like cupins"/>
    <property type="match status" value="1"/>
</dbReference>
<dbReference type="CDD" id="cd02209">
    <property type="entry name" value="cupin_XRE_C"/>
    <property type="match status" value="1"/>
</dbReference>
<evidence type="ECO:0000313" key="8">
    <source>
        <dbReference type="Proteomes" id="UP000182836"/>
    </source>
</evidence>
<dbReference type="InterPro" id="IPR011051">
    <property type="entry name" value="RmlC_Cupin_sf"/>
</dbReference>
<dbReference type="GO" id="GO:0005829">
    <property type="term" value="C:cytosol"/>
    <property type="evidence" value="ECO:0007669"/>
    <property type="project" value="TreeGrafter"/>
</dbReference>
<dbReference type="EMBL" id="LGUG01000004">
    <property type="protein sequence ID" value="KON96801.1"/>
    <property type="molecule type" value="Genomic_DNA"/>
</dbReference>
<dbReference type="PANTHER" id="PTHR46797">
    <property type="entry name" value="HTH-TYPE TRANSCRIPTIONAL REGULATOR"/>
    <property type="match status" value="1"/>
</dbReference>
<dbReference type="GO" id="GO:0003700">
    <property type="term" value="F:DNA-binding transcription factor activity"/>
    <property type="evidence" value="ECO:0007669"/>
    <property type="project" value="TreeGrafter"/>
</dbReference>
<dbReference type="SMART" id="SM00530">
    <property type="entry name" value="HTH_XRE"/>
    <property type="match status" value="1"/>
</dbReference>
<dbReference type="InterPro" id="IPR014710">
    <property type="entry name" value="RmlC-like_jellyroll"/>
</dbReference>
<dbReference type="AlphaFoldDB" id="A0A0D1YN75"/>
<keyword evidence="2 5" id="KW-0238">DNA-binding</keyword>
<accession>A0A0D1YN75</accession>
<reference evidence="5 7" key="1">
    <citation type="submission" date="2015-07" db="EMBL/GenBank/DDBJ databases">
        <title>Fjat-14205 dsm 2895.</title>
        <authorList>
            <person name="Liu B."/>
            <person name="Wang J."/>
            <person name="Zhu Y."/>
            <person name="Liu G."/>
            <person name="Chen Q."/>
            <person name="Chen Z."/>
            <person name="Lan J."/>
            <person name="Che J."/>
            <person name="Ge C."/>
            <person name="Shi H."/>
            <person name="Pan Z."/>
            <person name="Liu X."/>
        </authorList>
    </citation>
    <scope>NUCLEOTIDE SEQUENCE [LARGE SCALE GENOMIC DNA]</scope>
    <source>
        <strain evidence="5 7">DSM 2895</strain>
    </source>
</reference>
<dbReference type="SUPFAM" id="SSF47413">
    <property type="entry name" value="lambda repressor-like DNA-binding domains"/>
    <property type="match status" value="1"/>
</dbReference>
<dbReference type="RefSeq" id="WP_043063421.1">
    <property type="nucleotide sequence ID" value="NZ_BJOA01000265.1"/>
</dbReference>
<dbReference type="Proteomes" id="UP000182836">
    <property type="component" value="Unassembled WGS sequence"/>
</dbReference>
<sequence>MDAIHVRVGNNLEKIRKKRGLSLDKVSELTGVSKGMLYQIERGDSQPTITTVWKIATGLNLSFSSLIRTEETAVSIVSRAEIPHVTEDNENCKVYLLFPFDPQTRFEIYSIVLHPNGSYLSSPHNEGVYEYITVVSGVFTLKIRDEIFNLPAGDAIRFAGNAPHMYINETDEDVVLQVVMYYTES</sequence>
<dbReference type="PROSITE" id="PS50943">
    <property type="entry name" value="HTH_CROC1"/>
    <property type="match status" value="1"/>
</dbReference>